<evidence type="ECO:0000256" key="1">
    <source>
        <dbReference type="ARBA" id="ARBA00006638"/>
    </source>
</evidence>
<evidence type="ECO:0000313" key="8">
    <source>
        <dbReference type="CGD" id="CAL0000169395"/>
    </source>
</evidence>
<dbReference type="GO" id="GO:0006312">
    <property type="term" value="P:mitotic recombination"/>
    <property type="evidence" value="ECO:0007669"/>
    <property type="project" value="TreeGrafter"/>
</dbReference>
<dbReference type="VEuPathDB" id="FungiDB:CD36_60440"/>
<proteinExistence type="inferred from homology"/>
<dbReference type="GO" id="GO:0045002">
    <property type="term" value="P:double-strand break repair via single-strand annealing"/>
    <property type="evidence" value="ECO:0007669"/>
    <property type="project" value="TreeGrafter"/>
</dbReference>
<dbReference type="SUPFAM" id="SSF54768">
    <property type="entry name" value="dsRNA-binding domain-like"/>
    <property type="match status" value="1"/>
</dbReference>
<keyword evidence="4" id="KW-0234">DNA repair</keyword>
<name>B9WID5_CANDC</name>
<feature type="region of interest" description="Disordered" evidence="7">
    <location>
        <begin position="1"/>
        <end position="60"/>
    </location>
</feature>
<dbReference type="KEGG" id="cdu:CD36_60440"/>
<dbReference type="eggNOG" id="KOG4141">
    <property type="taxonomic scope" value="Eukaryota"/>
</dbReference>
<keyword evidence="2" id="KW-0227">DNA damage</keyword>
<dbReference type="Proteomes" id="UP000002605">
    <property type="component" value="Chromosome 6"/>
</dbReference>
<evidence type="ECO:0000313" key="10">
    <source>
        <dbReference type="Proteomes" id="UP000002605"/>
    </source>
</evidence>
<protein>
    <recommendedName>
        <fullName evidence="6">DNA repair and recombination protein RAD52</fullName>
    </recommendedName>
</protein>
<dbReference type="Gene3D" id="3.30.390.80">
    <property type="entry name" value="DNA repair protein Rad52/59/22"/>
    <property type="match status" value="1"/>
</dbReference>
<feature type="compositionally biased region" description="Polar residues" evidence="7">
    <location>
        <begin position="273"/>
        <end position="304"/>
    </location>
</feature>
<feature type="compositionally biased region" description="Low complexity" evidence="7">
    <location>
        <begin position="18"/>
        <end position="28"/>
    </location>
</feature>
<dbReference type="InterPro" id="IPR042525">
    <property type="entry name" value="Rad52_Rad59_Rad22_sf"/>
</dbReference>
<reference evidence="9 10" key="1">
    <citation type="journal article" date="2009" name="Genome Res.">
        <title>Comparative genomics of the fungal pathogens Candida dubliniensis and Candida albicans.</title>
        <authorList>
            <person name="Jackson A.P."/>
            <person name="Gamble J.A."/>
            <person name="Yeomans T."/>
            <person name="Moran G.P."/>
            <person name="Saunders D."/>
            <person name="Harris D."/>
            <person name="Aslett M."/>
            <person name="Barrell J.F."/>
            <person name="Butler G."/>
            <person name="Citiulo F."/>
            <person name="Coleman D.C."/>
            <person name="de Groot P.W.J."/>
            <person name="Goodwin T.J."/>
            <person name="Quail M.A."/>
            <person name="McQuillan J."/>
            <person name="Munro C.A."/>
            <person name="Pain A."/>
            <person name="Poulter R.T."/>
            <person name="Rajandream M.A."/>
            <person name="Renauld H."/>
            <person name="Spiering M.J."/>
            <person name="Tivey A."/>
            <person name="Gow N.A.R."/>
            <person name="Barrell B."/>
            <person name="Sullivan D.J."/>
            <person name="Berriman M."/>
        </authorList>
    </citation>
    <scope>NUCLEOTIDE SEQUENCE [LARGE SCALE GENOMIC DNA]</scope>
    <source>
        <strain evidence="10">CD36 / ATCC MYA-646 / CBS 7987 / NCPF 3949 / NRRL Y-17841</strain>
    </source>
</reference>
<evidence type="ECO:0000313" key="9">
    <source>
        <dbReference type="EMBL" id="CAX40999.1"/>
    </source>
</evidence>
<accession>B9WID5</accession>
<feature type="compositionally biased region" description="Pro residues" evidence="7">
    <location>
        <begin position="1"/>
        <end position="17"/>
    </location>
</feature>
<dbReference type="GO" id="GO:0003697">
    <property type="term" value="F:single-stranded DNA binding"/>
    <property type="evidence" value="ECO:0007669"/>
    <property type="project" value="UniProtKB-ARBA"/>
</dbReference>
<dbReference type="PANTHER" id="PTHR12132">
    <property type="entry name" value="DNA REPAIR AND RECOMBINATION PROTEIN RAD52, RAD59"/>
    <property type="match status" value="1"/>
</dbReference>
<dbReference type="GO" id="GO:0005634">
    <property type="term" value="C:nucleus"/>
    <property type="evidence" value="ECO:0007669"/>
    <property type="project" value="TreeGrafter"/>
</dbReference>
<evidence type="ECO:0000256" key="6">
    <source>
        <dbReference type="ARBA" id="ARBA00041062"/>
    </source>
</evidence>
<dbReference type="FunFam" id="3.30.390.80:FF:000001">
    <property type="entry name" value="DNA repair protein RAD52 homolog"/>
    <property type="match status" value="1"/>
</dbReference>
<evidence type="ECO:0000256" key="7">
    <source>
        <dbReference type="SAM" id="MobiDB-lite"/>
    </source>
</evidence>
<dbReference type="GeneID" id="8048730"/>
<organism evidence="9 10">
    <name type="scientific">Candida dubliniensis (strain CD36 / ATCC MYA-646 / CBS 7987 / NCPF 3949 / NRRL Y-17841)</name>
    <name type="common">Yeast</name>
    <dbReference type="NCBI Taxonomy" id="573826"/>
    <lineage>
        <taxon>Eukaryota</taxon>
        <taxon>Fungi</taxon>
        <taxon>Dikarya</taxon>
        <taxon>Ascomycota</taxon>
        <taxon>Saccharomycotina</taxon>
        <taxon>Pichiomycetes</taxon>
        <taxon>Debaryomycetaceae</taxon>
        <taxon>Candida/Lodderomyces clade</taxon>
        <taxon>Candida</taxon>
    </lineage>
</organism>
<feature type="region of interest" description="Disordered" evidence="7">
    <location>
        <begin position="436"/>
        <end position="471"/>
    </location>
</feature>
<dbReference type="EMBL" id="FM992693">
    <property type="protein sequence ID" value="CAX40999.1"/>
    <property type="molecule type" value="Genomic_DNA"/>
</dbReference>
<dbReference type="InterPro" id="IPR007232">
    <property type="entry name" value="Rad52_Rad59_Rad22"/>
</dbReference>
<comment type="similarity">
    <text evidence="1">Belongs to the RAD52 family.</text>
</comment>
<evidence type="ECO:0000256" key="3">
    <source>
        <dbReference type="ARBA" id="ARBA00023172"/>
    </source>
</evidence>
<dbReference type="CGD" id="CAL0000169395">
    <property type="gene designation" value="Cd36_60440"/>
</dbReference>
<dbReference type="InterPro" id="IPR041247">
    <property type="entry name" value="Rad52_fam"/>
</dbReference>
<dbReference type="GO" id="GO:0000724">
    <property type="term" value="P:double-strand break repair via homologous recombination"/>
    <property type="evidence" value="ECO:0007669"/>
    <property type="project" value="UniProtKB-ARBA"/>
</dbReference>
<dbReference type="OrthoDB" id="206565at2759"/>
<dbReference type="Pfam" id="PF04098">
    <property type="entry name" value="Rad52_Rad22"/>
    <property type="match status" value="1"/>
</dbReference>
<dbReference type="RefSeq" id="XP_002420847.1">
    <property type="nucleotide sequence ID" value="XM_002420802.1"/>
</dbReference>
<feature type="region of interest" description="Disordered" evidence="7">
    <location>
        <begin position="273"/>
        <end position="307"/>
    </location>
</feature>
<feature type="region of interest" description="Disordered" evidence="7">
    <location>
        <begin position="495"/>
        <end position="546"/>
    </location>
</feature>
<dbReference type="AlphaFoldDB" id="B9WID5"/>
<evidence type="ECO:0000256" key="5">
    <source>
        <dbReference type="ARBA" id="ARBA00037138"/>
    </source>
</evidence>
<dbReference type="HOGENOM" id="CLU_011431_3_1_1"/>
<evidence type="ECO:0000256" key="2">
    <source>
        <dbReference type="ARBA" id="ARBA00022763"/>
    </source>
</evidence>
<evidence type="ECO:0000256" key="4">
    <source>
        <dbReference type="ARBA" id="ARBA00023204"/>
    </source>
</evidence>
<dbReference type="PANTHER" id="PTHR12132:SF1">
    <property type="entry name" value="DNA REPAIR PROTEIN RAD52 HOMOLOG"/>
    <property type="match status" value="1"/>
</dbReference>
<sequence>MNSRPAPAPPQPQPQPQPQSKQPQSNQQTLPFRPGESRPSYFNPAIEQHANPTKSSDFVPKEYTEQEYKEIETKLSKSLGPEYVSYREGPSGHRIPYIEGWKALNLANEIFGFNGWNSQIMSCQVDFLDTHGNVGKFSLGVSMVVRLTLKDGTFREDVGYGFVNNCKSKATAFEKCKKEALTDGVKRCLRCFGNLLGNCLYDNTLTAQMKKLKEFPVEFDPDNYYRDPLLVERERKKKIIENKLEEQKRQQVDVLRSENPGQQQNDQTVVSKGLTTANGPQNYQNNGSDIANLGTNQGNTSTGQIPPLSHHAAAFVTPKSPSKVVSYVPTSKEVEELDDSFMFSDDILDGESQSAYHPPEIRDQGLKQQEKEVAIANNEKSERQLQNESVRVNQNPPVVVNAFVNAKSAEVLQQSPSVEAATKSIVQFDPKFVSPNMRRTVDPTKSAPIKRSEVRNGAPTTPSPLGVNISSNRINKPMIASNNNNNINNMGKRIGMPPQLRSNKRGNLGKSPSPGVPHAVSTSVNGTNGVANVGHSSTTATTTVDQ</sequence>
<comment type="function">
    <text evidence="5">Involved in DNA double-strand break (DSB) repair and recombination. Promotes the annealing of complementary single-stranded DNA and by stimulation of the RAD51 recombinase.</text>
</comment>
<keyword evidence="10" id="KW-1185">Reference proteome</keyword>
<gene>
    <name evidence="9" type="primary">RAD52</name>
    <name evidence="8" type="ordered locus">Cd36_60440</name>
    <name evidence="9" type="ORF">CD36_60440</name>
</gene>
<keyword evidence="3" id="KW-0233">DNA recombination</keyword>
<feature type="compositionally biased region" description="Polar residues" evidence="7">
    <location>
        <begin position="520"/>
        <end position="546"/>
    </location>
</feature>